<feature type="domain" description="Asl1-like glycosyl hydrolase catalytic" evidence="2">
    <location>
        <begin position="112"/>
        <end position="346"/>
    </location>
</feature>
<feature type="compositionally biased region" description="Low complexity" evidence="1">
    <location>
        <begin position="366"/>
        <end position="391"/>
    </location>
</feature>
<dbReference type="AlphaFoldDB" id="A0AAE0GGQ5"/>
<sequence>MEVVESLATEGLEEVGKEWVEMVEEKTVEEVEMVEGRGEGKEETVWDEVQVEPLNLHQKKEISHLARCLACCPGSCPPPPPSNPIMPPPPPPAPADISYFKRGFARKAIDEDDLALLQGVTSWGYTWEVIPSRVSLDKWDGNNVTFLPMIWGSTQATNNLDEIPEAAEALLGFNEPNFDAQANLLPAEAAALWPEIEARAADLTIPLLVGPAVNFSPDSPYENPVLWYEHFFENCTGCRVDMIAMHTYVCYGAALQYMLDLYKVFGKLIWVTEFACEDTRARQSMAGQMEYMKEAVAILEHDEWVYRYAWFRCGAPYTLARRSYTFGSSDAALTANGQLTELGKLYNNLRGDANPSIWQQNMSPHTSTTPPSASTESTPESTAENNTSSTCRPTTFSLLTTLLSIYYSTTLLLA</sequence>
<dbReference type="InterPro" id="IPR053183">
    <property type="entry name" value="ASL1"/>
</dbReference>
<proteinExistence type="predicted"/>
<keyword evidence="4" id="KW-1185">Reference proteome</keyword>
<organism evidence="3 4">
    <name type="scientific">Cymbomonas tetramitiformis</name>
    <dbReference type="NCBI Taxonomy" id="36881"/>
    <lineage>
        <taxon>Eukaryota</taxon>
        <taxon>Viridiplantae</taxon>
        <taxon>Chlorophyta</taxon>
        <taxon>Pyramimonadophyceae</taxon>
        <taxon>Pyramimonadales</taxon>
        <taxon>Pyramimonadaceae</taxon>
        <taxon>Cymbomonas</taxon>
    </lineage>
</organism>
<comment type="caution">
    <text evidence="3">The sequence shown here is derived from an EMBL/GenBank/DDBJ whole genome shotgun (WGS) entry which is preliminary data.</text>
</comment>
<reference evidence="3 4" key="1">
    <citation type="journal article" date="2015" name="Genome Biol. Evol.">
        <title>Comparative Genomics of a Bacterivorous Green Alga Reveals Evolutionary Causalities and Consequences of Phago-Mixotrophic Mode of Nutrition.</title>
        <authorList>
            <person name="Burns J.A."/>
            <person name="Paasch A."/>
            <person name="Narechania A."/>
            <person name="Kim E."/>
        </authorList>
    </citation>
    <scope>NUCLEOTIDE SEQUENCE [LARGE SCALE GENOMIC DNA]</scope>
    <source>
        <strain evidence="3 4">PLY_AMNH</strain>
    </source>
</reference>
<dbReference type="Gene3D" id="3.20.20.80">
    <property type="entry name" value="Glycosidases"/>
    <property type="match status" value="1"/>
</dbReference>
<feature type="region of interest" description="Disordered" evidence="1">
    <location>
        <begin position="357"/>
        <end position="391"/>
    </location>
</feature>
<dbReference type="InterPro" id="IPR024655">
    <property type="entry name" value="Asl1_glyco_hydro_catalytic"/>
</dbReference>
<dbReference type="PANTHER" id="PTHR34154">
    <property type="entry name" value="ALKALI-SENSITIVE LINKAGE PROTEIN 1"/>
    <property type="match status" value="1"/>
</dbReference>
<protein>
    <recommendedName>
        <fullName evidence="2">Asl1-like glycosyl hydrolase catalytic domain-containing protein</fullName>
    </recommendedName>
</protein>
<dbReference type="Proteomes" id="UP001190700">
    <property type="component" value="Unassembled WGS sequence"/>
</dbReference>
<accession>A0AAE0GGQ5</accession>
<dbReference type="SUPFAM" id="SSF51445">
    <property type="entry name" value="(Trans)glycosidases"/>
    <property type="match status" value="1"/>
</dbReference>
<dbReference type="GO" id="GO:0071966">
    <property type="term" value="P:fungal-type cell wall polysaccharide metabolic process"/>
    <property type="evidence" value="ECO:0007669"/>
    <property type="project" value="TreeGrafter"/>
</dbReference>
<dbReference type="InterPro" id="IPR017853">
    <property type="entry name" value="GH"/>
</dbReference>
<gene>
    <name evidence="3" type="ORF">CYMTET_14082</name>
</gene>
<evidence type="ECO:0000313" key="4">
    <source>
        <dbReference type="Proteomes" id="UP001190700"/>
    </source>
</evidence>
<dbReference type="PANTHER" id="PTHR34154:SF3">
    <property type="entry name" value="ALKALI-SENSITIVE LINKAGE PROTEIN 1"/>
    <property type="match status" value="1"/>
</dbReference>
<name>A0AAE0GGQ5_9CHLO</name>
<evidence type="ECO:0000259" key="2">
    <source>
        <dbReference type="Pfam" id="PF11790"/>
    </source>
</evidence>
<dbReference type="EMBL" id="LGRX02005746">
    <property type="protein sequence ID" value="KAK3277945.1"/>
    <property type="molecule type" value="Genomic_DNA"/>
</dbReference>
<dbReference type="Pfam" id="PF11790">
    <property type="entry name" value="Glyco_hydro_cc"/>
    <property type="match status" value="1"/>
</dbReference>
<evidence type="ECO:0000256" key="1">
    <source>
        <dbReference type="SAM" id="MobiDB-lite"/>
    </source>
</evidence>
<evidence type="ECO:0000313" key="3">
    <source>
        <dbReference type="EMBL" id="KAK3277945.1"/>
    </source>
</evidence>